<feature type="domain" description="F-box" evidence="2">
    <location>
        <begin position="9"/>
        <end position="41"/>
    </location>
</feature>
<dbReference type="InterPro" id="IPR036047">
    <property type="entry name" value="F-box-like_dom_sf"/>
</dbReference>
<dbReference type="SUPFAM" id="SSF81383">
    <property type="entry name" value="F-box domain"/>
    <property type="match status" value="1"/>
</dbReference>
<dbReference type="SUPFAM" id="SSF50965">
    <property type="entry name" value="Galactose oxidase, central domain"/>
    <property type="match status" value="1"/>
</dbReference>
<evidence type="ECO:0000259" key="3">
    <source>
        <dbReference type="Pfam" id="PF07734"/>
    </source>
</evidence>
<dbReference type="PANTHER" id="PTHR45786:SF78">
    <property type="entry name" value="ATP-DEPENDENT DNA HELICASE"/>
    <property type="match status" value="1"/>
</dbReference>
<dbReference type="Gene3D" id="1.20.1280.50">
    <property type="match status" value="1"/>
</dbReference>
<dbReference type="InterPro" id="IPR025476">
    <property type="entry name" value="Helitron_helicase-like"/>
</dbReference>
<evidence type="ECO:0000259" key="2">
    <source>
        <dbReference type="Pfam" id="PF00646"/>
    </source>
</evidence>
<dbReference type="InterPro" id="IPR001810">
    <property type="entry name" value="F-box_dom"/>
</dbReference>
<dbReference type="NCBIfam" id="TIGR01640">
    <property type="entry name" value="F_box_assoc_1"/>
    <property type="match status" value="1"/>
</dbReference>
<feature type="domain" description="Helitron helicase-like" evidence="4">
    <location>
        <begin position="759"/>
        <end position="924"/>
    </location>
</feature>
<dbReference type="Proteomes" id="UP001408789">
    <property type="component" value="Unassembled WGS sequence"/>
</dbReference>
<dbReference type="Pfam" id="PF07734">
    <property type="entry name" value="FBA_1"/>
    <property type="match status" value="1"/>
</dbReference>
<dbReference type="Pfam" id="PF14214">
    <property type="entry name" value="Helitron_like_N"/>
    <property type="match status" value="1"/>
</dbReference>
<feature type="domain" description="F-box associated beta-propeller type 1" evidence="3">
    <location>
        <begin position="90"/>
        <end position="300"/>
    </location>
</feature>
<evidence type="ECO:0000313" key="5">
    <source>
        <dbReference type="EMBL" id="KAK9065106.1"/>
    </source>
</evidence>
<dbReference type="CDD" id="cd22157">
    <property type="entry name" value="F-box_AtFBW1-like"/>
    <property type="match status" value="1"/>
</dbReference>
<sequence length="934" mass="107152">MADISVEIIVFEILTRVPAKVVGRCKSVCKTWYSLLSTKDFAKIHCSRSLISSNQRILFVGDLTCSVHPIDIQSCDYGPGTIVPFPFDDISIHSNLDGLLLVGLKRTYELVLWNPTTGAYKRLSTPDYHGFYEHMLDGVGLYIDVNEDYKVLHIKRRGGVYCVSVYSRSLDSWRSIPFVTKPEYLSLSFHWSSGTLCGDILYFRVSESLVGGTNVLICFDVNLEQFKEISFPPVRSTGVFCGELVNVSNELYMFVSNGYRVMSVELWKLEEEHWIKVLACPQVSMSLDLWCTMSHFMTNDSFHFTMTNGEVNDRTNDSTKRAKTSAEKRKERNARYYASRKENIQPQDPIVDSTSSASTASAMKRKYNAKYYYSHKENIQPQDPNVASTSSTPATILPRVNDEIMPQRSRGIRIEPRTLLPQFRDAIGQQPTRDANFANRRVINEITHGVSQGIRHDNVEDDPYNFVYEGIPREHRVLKSMNPCVHCGAKRFPGEFATFCCMSGKTKLANSEIPDELCQLFTSQDEIGKTFRHHIRAYNTNFAFASMGVTLDNTMNNMRDGVYTFRAHKGIYHQIPPLVPNDGVSRYLQLYFYDPDTELDHRLQWPNLDRNITQTIRRVLSTNPYVNTFRSLAELGPLDNYRVTLNASVELDQRVYNRPTTSEVAGIWVEGNDNITAYKRSIVVYGRSEFSQTIQPYFGCYDPLSYPLFFPNGEEGWHPNIPRQGESMTQVHNNEDYIDEEMEETNTSRRRTTVAMREYYCYKFQIRSTDSVLLFGGRLLQQFVMDVYIKLETSRLQYCEHNQAKIRVDLYQGVVDCVNAGEVTPNRVGRRIVLPASFIGGPRDMRRRFLDSMAIVQEDGKPDIFLTMTCNPNWPEICDNLNAGQTAQDRPELVSRVFRSKLEDLKEQLFTKHILGKIVHVCKVILQFVAFDIP</sequence>
<evidence type="ECO:0008006" key="7">
    <source>
        <dbReference type="Google" id="ProtNLM"/>
    </source>
</evidence>
<dbReference type="AlphaFoldDB" id="A0AAP0CZR8"/>
<dbReference type="InterPro" id="IPR011043">
    <property type="entry name" value="Gal_Oxase/kelch_b-propeller"/>
</dbReference>
<accession>A0AAP0CZR8</accession>
<reference evidence="5 6" key="1">
    <citation type="submission" date="2024-04" db="EMBL/GenBank/DDBJ databases">
        <title>The reference genome of an endangered Asteraceae, Deinandra increscens subsp. villosa, native to the Central Coast of California.</title>
        <authorList>
            <person name="Guilliams M."/>
            <person name="Hasenstab-Lehman K."/>
            <person name="Meyer R."/>
            <person name="Mcevoy S."/>
        </authorList>
    </citation>
    <scope>NUCLEOTIDE SEQUENCE [LARGE SCALE GENOMIC DNA]</scope>
    <source>
        <tissue evidence="5">Leaf</tissue>
    </source>
</reference>
<dbReference type="PANTHER" id="PTHR45786">
    <property type="entry name" value="DNA BINDING PROTEIN-LIKE"/>
    <property type="match status" value="1"/>
</dbReference>
<feature type="region of interest" description="Disordered" evidence="1">
    <location>
        <begin position="312"/>
        <end position="332"/>
    </location>
</feature>
<keyword evidence="6" id="KW-1185">Reference proteome</keyword>
<dbReference type="InterPro" id="IPR017451">
    <property type="entry name" value="F-box-assoc_interact_dom"/>
</dbReference>
<gene>
    <name evidence="5" type="ORF">SSX86_016489</name>
</gene>
<dbReference type="InterPro" id="IPR006527">
    <property type="entry name" value="F-box-assoc_dom_typ1"/>
</dbReference>
<dbReference type="Pfam" id="PF00646">
    <property type="entry name" value="F-box"/>
    <property type="match status" value="1"/>
</dbReference>
<proteinExistence type="predicted"/>
<name>A0AAP0CZR8_9ASTR</name>
<evidence type="ECO:0000256" key="1">
    <source>
        <dbReference type="SAM" id="MobiDB-lite"/>
    </source>
</evidence>
<organism evidence="5 6">
    <name type="scientific">Deinandra increscens subsp. villosa</name>
    <dbReference type="NCBI Taxonomy" id="3103831"/>
    <lineage>
        <taxon>Eukaryota</taxon>
        <taxon>Viridiplantae</taxon>
        <taxon>Streptophyta</taxon>
        <taxon>Embryophyta</taxon>
        <taxon>Tracheophyta</taxon>
        <taxon>Spermatophyta</taxon>
        <taxon>Magnoliopsida</taxon>
        <taxon>eudicotyledons</taxon>
        <taxon>Gunneridae</taxon>
        <taxon>Pentapetalae</taxon>
        <taxon>asterids</taxon>
        <taxon>campanulids</taxon>
        <taxon>Asterales</taxon>
        <taxon>Asteraceae</taxon>
        <taxon>Asteroideae</taxon>
        <taxon>Heliantheae alliance</taxon>
        <taxon>Madieae</taxon>
        <taxon>Madiinae</taxon>
        <taxon>Deinandra</taxon>
    </lineage>
</organism>
<protein>
    <recommendedName>
        <fullName evidence="7">Helitron helicase-like domain-containing protein</fullName>
    </recommendedName>
</protein>
<comment type="caution">
    <text evidence="5">The sequence shown here is derived from an EMBL/GenBank/DDBJ whole genome shotgun (WGS) entry which is preliminary data.</text>
</comment>
<dbReference type="EMBL" id="JBCNJP010000017">
    <property type="protein sequence ID" value="KAK9065106.1"/>
    <property type="molecule type" value="Genomic_DNA"/>
</dbReference>
<evidence type="ECO:0000259" key="4">
    <source>
        <dbReference type="Pfam" id="PF14214"/>
    </source>
</evidence>
<evidence type="ECO:0000313" key="6">
    <source>
        <dbReference type="Proteomes" id="UP001408789"/>
    </source>
</evidence>